<name>A0A427XQ39_9TREE</name>
<reference evidence="2 3" key="1">
    <citation type="submission" date="2018-11" db="EMBL/GenBank/DDBJ databases">
        <title>Genome sequence of Apiotrichum porosum DSM 27194.</title>
        <authorList>
            <person name="Aliyu H."/>
            <person name="Gorte O."/>
            <person name="Ochsenreither K."/>
        </authorList>
    </citation>
    <scope>NUCLEOTIDE SEQUENCE [LARGE SCALE GENOMIC DNA]</scope>
    <source>
        <strain evidence="2 3">DSM 27194</strain>
    </source>
</reference>
<dbReference type="Proteomes" id="UP000279236">
    <property type="component" value="Unassembled WGS sequence"/>
</dbReference>
<evidence type="ECO:0000256" key="1">
    <source>
        <dbReference type="SAM" id="MobiDB-lite"/>
    </source>
</evidence>
<feature type="compositionally biased region" description="Low complexity" evidence="1">
    <location>
        <begin position="257"/>
        <end position="279"/>
    </location>
</feature>
<keyword evidence="3" id="KW-1185">Reference proteome</keyword>
<protein>
    <submittedName>
        <fullName evidence="2">Uncharacterized protein</fullName>
    </submittedName>
</protein>
<gene>
    <name evidence="2" type="ORF">EHS24_008366</name>
</gene>
<dbReference type="EMBL" id="RSCE01000007">
    <property type="protein sequence ID" value="RSH80937.1"/>
    <property type="molecule type" value="Genomic_DNA"/>
</dbReference>
<evidence type="ECO:0000313" key="3">
    <source>
        <dbReference type="Proteomes" id="UP000279236"/>
    </source>
</evidence>
<feature type="compositionally biased region" description="Pro residues" evidence="1">
    <location>
        <begin position="337"/>
        <end position="347"/>
    </location>
</feature>
<feature type="compositionally biased region" description="Basic and acidic residues" evidence="1">
    <location>
        <begin position="157"/>
        <end position="192"/>
    </location>
</feature>
<proteinExistence type="predicted"/>
<feature type="region of interest" description="Disordered" evidence="1">
    <location>
        <begin position="215"/>
        <end position="387"/>
    </location>
</feature>
<feature type="compositionally biased region" description="Basic and acidic residues" evidence="1">
    <location>
        <begin position="356"/>
        <end position="378"/>
    </location>
</feature>
<dbReference type="AlphaFoldDB" id="A0A427XQ39"/>
<feature type="region of interest" description="Disordered" evidence="1">
    <location>
        <begin position="156"/>
        <end position="192"/>
    </location>
</feature>
<organism evidence="2 3">
    <name type="scientific">Apiotrichum porosum</name>
    <dbReference type="NCBI Taxonomy" id="105984"/>
    <lineage>
        <taxon>Eukaryota</taxon>
        <taxon>Fungi</taxon>
        <taxon>Dikarya</taxon>
        <taxon>Basidiomycota</taxon>
        <taxon>Agaricomycotina</taxon>
        <taxon>Tremellomycetes</taxon>
        <taxon>Trichosporonales</taxon>
        <taxon>Trichosporonaceae</taxon>
        <taxon>Apiotrichum</taxon>
    </lineage>
</organism>
<dbReference type="OrthoDB" id="2575809at2759"/>
<comment type="caution">
    <text evidence="2">The sequence shown here is derived from an EMBL/GenBank/DDBJ whole genome shotgun (WGS) entry which is preliminary data.</text>
</comment>
<sequence>MSAFESHYDHYGTSSLPRLFHPRIWTSLWILAPILHPQRGVSRFPPQETGLPLFGARIHLGHHWSPVVSRPISSTCASPSLLITPSFPPSKMAPRATLQDQVTTLRNELELSTFLNKGVLQSNSEYKLRIAELEAENQVLRTAESRLADTEDALEAAETRAQRAEESHKRSEDRRAAANAREQDARRSAEEERDLWRARYDALFKATTQVQSLLNAATDTERSRAGPSMARKVKPRVSAPPAPASRGNPTSQAVEVSISSRAPRLSSSRASASASAAASGPAETDVSPLLRGPSAAARKRRRVDSVSDSNDDGDAYVDNEHTGRTRPSSSPARRPPRPPTPRIPYPAPRKRGRPPKQQESDRTKRAAPRDDELVKSEPESDIDPLAM</sequence>
<dbReference type="RefSeq" id="XP_028475656.1">
    <property type="nucleotide sequence ID" value="XM_028623682.1"/>
</dbReference>
<evidence type="ECO:0000313" key="2">
    <source>
        <dbReference type="EMBL" id="RSH80937.1"/>
    </source>
</evidence>
<accession>A0A427XQ39</accession>
<dbReference type="GeneID" id="39592909"/>